<evidence type="ECO:0000256" key="19">
    <source>
        <dbReference type="ARBA" id="ARBA00057179"/>
    </source>
</evidence>
<evidence type="ECO:0000256" key="7">
    <source>
        <dbReference type="ARBA" id="ARBA00022603"/>
    </source>
</evidence>
<keyword evidence="10" id="KW-0805">Transcription regulation</keyword>
<evidence type="ECO:0000256" key="14">
    <source>
        <dbReference type="ARBA" id="ARBA00047418"/>
    </source>
</evidence>
<dbReference type="GO" id="GO:0015030">
    <property type="term" value="C:Cajal body"/>
    <property type="evidence" value="ECO:0007669"/>
    <property type="project" value="UniProtKB-SubCell"/>
</dbReference>
<evidence type="ECO:0000256" key="23">
    <source>
        <dbReference type="SAM" id="MobiDB-lite"/>
    </source>
</evidence>
<feature type="compositionally biased region" description="Polar residues" evidence="23">
    <location>
        <begin position="181"/>
        <end position="193"/>
    </location>
</feature>
<evidence type="ECO:0000256" key="1">
    <source>
        <dbReference type="ARBA" id="ARBA00004408"/>
    </source>
</evidence>
<evidence type="ECO:0000313" key="24">
    <source>
        <dbReference type="EMBL" id="CAD7652524.1"/>
    </source>
</evidence>
<dbReference type="GO" id="GO:0005730">
    <property type="term" value="C:nucleolus"/>
    <property type="evidence" value="ECO:0007669"/>
    <property type="project" value="UniProtKB-SubCell"/>
</dbReference>
<keyword evidence="25" id="KW-1185">Reference proteome</keyword>
<evidence type="ECO:0000256" key="6">
    <source>
        <dbReference type="ARBA" id="ARBA00022553"/>
    </source>
</evidence>
<dbReference type="OrthoDB" id="194443at2759"/>
<accession>A0A7R9M4Z5</accession>
<evidence type="ECO:0000256" key="16">
    <source>
        <dbReference type="ARBA" id="ARBA00048763"/>
    </source>
</evidence>
<comment type="similarity">
    <text evidence="13">Belongs to the methyltransferase superfamily. Trimethylguanosine synthase family.</text>
</comment>
<keyword evidence="12" id="KW-0539">Nucleus</keyword>
<evidence type="ECO:0000256" key="20">
    <source>
        <dbReference type="ARBA" id="ARBA00064494"/>
    </source>
</evidence>
<keyword evidence="6" id="KW-0597">Phosphoprotein</keyword>
<keyword evidence="8" id="KW-0808">Transferase</keyword>
<sequence>MTSPVILTKAVIDDCDLYANTFFKRHRNESICTESHSDSNDEIAMAVDDHCREEHHLMKSLGLPTQFYSNRVLNKRSKKSTVKTKTTAKQKKSKDVIALTKKLSQLCRPESDDMVKNQVMTADDESSDDYGWFQTNLKGTQAVDWSALKREHLWIDLNDSDDEQQSSQDKTRPEDKDDEQTNTTDANNESFRSTSGAKRLIIKSFVNDGSDSDDDPPEERYTLIKRAHESDAMDLNEEPVAQKCAVNLEAFTVSEKGVNYKKPKSKYWHQRYRLFSRFDEGIRMDSESWYSVTPERIAEHIAQRFSLNNHNYIIIDAFCGSGGNTIQFALISDAVKVIAIDIDAVKIHNAKHNALIYGVDHRIEFICGDFMVLAKSGALFGDAVFLSPPWGGPKYLSLDVYTLGMMSPSGADVYNVTKDHISANIGILLPRNIDTKGVEQLAGVGNRVEIEDNLMNGKIKTKTAYFGDLIIDKS</sequence>
<evidence type="ECO:0000256" key="15">
    <source>
        <dbReference type="ARBA" id="ARBA00048740"/>
    </source>
</evidence>
<evidence type="ECO:0000313" key="25">
    <source>
        <dbReference type="Proteomes" id="UP000728032"/>
    </source>
</evidence>
<dbReference type="CDD" id="cd02440">
    <property type="entry name" value="AdoMet_MTases"/>
    <property type="match status" value="1"/>
</dbReference>
<dbReference type="AlphaFoldDB" id="A0A7R9M4Z5"/>
<dbReference type="EMBL" id="OC920465">
    <property type="protein sequence ID" value="CAD7652524.1"/>
    <property type="molecule type" value="Genomic_DNA"/>
</dbReference>
<dbReference type="FunFam" id="3.40.50.150:FF:000066">
    <property type="entry name" value="Trimethylguanosine synthase 1"/>
    <property type="match status" value="1"/>
</dbReference>
<dbReference type="PANTHER" id="PTHR14741">
    <property type="entry name" value="S-ADENOSYLMETHIONINE-DEPENDENT METHYLTRANSFERASE RELATED"/>
    <property type="match status" value="1"/>
</dbReference>
<dbReference type="InterPro" id="IPR019012">
    <property type="entry name" value="RNA_cap_Gua-N2-MeTrfase"/>
</dbReference>
<keyword evidence="5" id="KW-0963">Cytoplasm</keyword>
<comment type="function">
    <text evidence="19">Catalyzes the 2 serial methylation steps for the conversion of the 7-monomethylguanosine (m(7)G) caps of snRNAs and snoRNAs to a 2,2,7-trimethylguanosine (m(2,2,7)G) cap structure. The enzyme is specific for guanine, and N7 methylation must precede N2 methylation. Hypermethylation of the m7G cap of U snRNAs leads to their concentration in nuclear foci, their colocalization with coilin and the formation of canonical Cajal bodies (CBs). Plays a role in transcriptional regulation.</text>
</comment>
<evidence type="ECO:0000256" key="8">
    <source>
        <dbReference type="ARBA" id="ARBA00022679"/>
    </source>
</evidence>
<evidence type="ECO:0000256" key="13">
    <source>
        <dbReference type="ARBA" id="ARBA00025783"/>
    </source>
</evidence>
<dbReference type="Pfam" id="PF09445">
    <property type="entry name" value="Methyltransf_15"/>
    <property type="match status" value="1"/>
</dbReference>
<evidence type="ECO:0000256" key="3">
    <source>
        <dbReference type="ARBA" id="ARBA00004604"/>
    </source>
</evidence>
<evidence type="ECO:0000256" key="5">
    <source>
        <dbReference type="ARBA" id="ARBA00022490"/>
    </source>
</evidence>
<feature type="region of interest" description="Disordered" evidence="23">
    <location>
        <begin position="159"/>
        <end position="193"/>
    </location>
</feature>
<evidence type="ECO:0000256" key="17">
    <source>
        <dbReference type="ARBA" id="ARBA00049075"/>
    </source>
</evidence>
<dbReference type="EMBL" id="CAJPVJ010005640">
    <property type="protein sequence ID" value="CAG2169711.1"/>
    <property type="molecule type" value="Genomic_DNA"/>
</dbReference>
<keyword evidence="11" id="KW-0804">Transcription</keyword>
<evidence type="ECO:0000256" key="4">
    <source>
        <dbReference type="ARBA" id="ARBA00018517"/>
    </source>
</evidence>
<comment type="subcellular location">
    <subcellularLocation>
        <location evidence="2">Cytoplasm</location>
    </subcellularLocation>
    <subcellularLocation>
        <location evidence="1">Nucleus</location>
        <location evidence="1">Cajal body</location>
    </subcellularLocation>
    <subcellularLocation>
        <location evidence="3">Nucleus</location>
        <location evidence="3">Nucleolus</location>
    </subcellularLocation>
</comment>
<comment type="catalytic activity">
    <reaction evidence="15">
        <text>a 5'-end (N(7)-methyl 5'-triphosphoguanosine)-ribonucleoside in snoRNA + S-adenosyl-L-methionine = a 5'-end (N(2),N(7)-dimethyl 5'-triphosphoguanosine)-ribonucleoside in snoRNA + S-adenosyl-L-homocysteine + H(+)</text>
        <dbReference type="Rhea" id="RHEA:78475"/>
        <dbReference type="Rhea" id="RHEA-COMP:19086"/>
        <dbReference type="Rhea" id="RHEA-COMP:19088"/>
        <dbReference type="ChEBI" id="CHEBI:15378"/>
        <dbReference type="ChEBI" id="CHEBI:57856"/>
        <dbReference type="ChEBI" id="CHEBI:59789"/>
        <dbReference type="ChEBI" id="CHEBI:156461"/>
        <dbReference type="ChEBI" id="CHEBI:172880"/>
    </reaction>
    <physiologicalReaction direction="left-to-right" evidence="15">
        <dbReference type="Rhea" id="RHEA:78476"/>
    </physiologicalReaction>
</comment>
<protein>
    <recommendedName>
        <fullName evidence="4">Trimethylguanosine synthase</fullName>
    </recommendedName>
    <alternativeName>
        <fullName evidence="18">Cap-specific guanine-N(2) methyltransferase</fullName>
    </alternativeName>
    <alternativeName>
        <fullName evidence="21">Nuclear receptor coactivator 6-interacting protein</fullName>
    </alternativeName>
    <alternativeName>
        <fullName evidence="22">PRIP-interacting protein with methyltransferase motif</fullName>
    </alternativeName>
</protein>
<dbReference type="PANTHER" id="PTHR14741:SF32">
    <property type="entry name" value="TRIMETHYLGUANOSINE SYNTHASE"/>
    <property type="match status" value="1"/>
</dbReference>
<evidence type="ECO:0000256" key="18">
    <source>
        <dbReference type="ARBA" id="ARBA00049790"/>
    </source>
</evidence>
<evidence type="ECO:0000256" key="21">
    <source>
        <dbReference type="ARBA" id="ARBA00079339"/>
    </source>
</evidence>
<reference evidence="24" key="1">
    <citation type="submission" date="2020-11" db="EMBL/GenBank/DDBJ databases">
        <authorList>
            <person name="Tran Van P."/>
        </authorList>
    </citation>
    <scope>NUCLEOTIDE SEQUENCE</scope>
</reference>
<comment type="catalytic activity">
    <reaction evidence="16">
        <text>a 5'-end (N(2),N(7)-dimethyl 5'-triphosphoguanosine)-ribonucleoside in snRNA + S-adenosyl-L-methionine = a 5'-end (N(2),N(2),N(7)-trimethyl 5'-triphosphoguanosine)-ribonucleoside in snRNA + S-adenosyl-L-homocysteine + H(+)</text>
        <dbReference type="Rhea" id="RHEA:78479"/>
        <dbReference type="Rhea" id="RHEA-COMP:19087"/>
        <dbReference type="Rhea" id="RHEA-COMP:19089"/>
        <dbReference type="ChEBI" id="CHEBI:15378"/>
        <dbReference type="ChEBI" id="CHEBI:57856"/>
        <dbReference type="ChEBI" id="CHEBI:59789"/>
        <dbReference type="ChEBI" id="CHEBI:167623"/>
        <dbReference type="ChEBI" id="CHEBI:172880"/>
    </reaction>
    <physiologicalReaction direction="left-to-right" evidence="16">
        <dbReference type="Rhea" id="RHEA:78480"/>
    </physiologicalReaction>
</comment>
<name>A0A7R9M4Z5_9ACAR</name>
<comment type="subunit">
    <text evidence="20">May form homooligomers. Interacts with CREBBP/CBP, EED/WAIT1, EP300/P300, NCOA6/PRIP, PPARBP/PBP and SMN.</text>
</comment>
<dbReference type="Gene3D" id="3.40.50.150">
    <property type="entry name" value="Vaccinia Virus protein VP39"/>
    <property type="match status" value="1"/>
</dbReference>
<comment type="catalytic activity">
    <reaction evidence="17">
        <text>a 5'-end (N(7)-methyl 5'-triphosphoguanosine)-ribonucleoside in snRNA + S-adenosyl-L-methionine = a 5'-end (N(2),N(7)-dimethyl 5'-triphosphoguanosine)-ribonucleoside in snRNA + S-adenosyl-L-homocysteine + H(+)</text>
        <dbReference type="Rhea" id="RHEA:78471"/>
        <dbReference type="Rhea" id="RHEA-COMP:19085"/>
        <dbReference type="Rhea" id="RHEA-COMP:19087"/>
        <dbReference type="ChEBI" id="CHEBI:15378"/>
        <dbReference type="ChEBI" id="CHEBI:57856"/>
        <dbReference type="ChEBI" id="CHEBI:59789"/>
        <dbReference type="ChEBI" id="CHEBI:156461"/>
        <dbReference type="ChEBI" id="CHEBI:172880"/>
    </reaction>
    <physiologicalReaction direction="left-to-right" evidence="17">
        <dbReference type="Rhea" id="RHEA:78472"/>
    </physiologicalReaction>
</comment>
<evidence type="ECO:0000256" key="12">
    <source>
        <dbReference type="ARBA" id="ARBA00023242"/>
    </source>
</evidence>
<dbReference type="GO" id="GO:0071164">
    <property type="term" value="F:RNA cap trimethylguanosine synthase activity"/>
    <property type="evidence" value="ECO:0007669"/>
    <property type="project" value="TreeGrafter"/>
</dbReference>
<keyword evidence="7" id="KW-0489">Methyltransferase</keyword>
<dbReference type="InterPro" id="IPR029063">
    <property type="entry name" value="SAM-dependent_MTases_sf"/>
</dbReference>
<dbReference type="SUPFAM" id="SSF53335">
    <property type="entry name" value="S-adenosyl-L-methionine-dependent methyltransferases"/>
    <property type="match status" value="1"/>
</dbReference>
<gene>
    <name evidence="24" type="ORF">ONB1V03_LOCUS9185</name>
</gene>
<evidence type="ECO:0000256" key="10">
    <source>
        <dbReference type="ARBA" id="ARBA00023015"/>
    </source>
</evidence>
<dbReference type="Proteomes" id="UP000728032">
    <property type="component" value="Unassembled WGS sequence"/>
</dbReference>
<proteinExistence type="inferred from homology"/>
<dbReference type="GO" id="GO:0005737">
    <property type="term" value="C:cytoplasm"/>
    <property type="evidence" value="ECO:0007669"/>
    <property type="project" value="UniProtKB-SubCell"/>
</dbReference>
<organism evidence="24">
    <name type="scientific">Oppiella nova</name>
    <dbReference type="NCBI Taxonomy" id="334625"/>
    <lineage>
        <taxon>Eukaryota</taxon>
        <taxon>Metazoa</taxon>
        <taxon>Ecdysozoa</taxon>
        <taxon>Arthropoda</taxon>
        <taxon>Chelicerata</taxon>
        <taxon>Arachnida</taxon>
        <taxon>Acari</taxon>
        <taxon>Acariformes</taxon>
        <taxon>Sarcoptiformes</taxon>
        <taxon>Oribatida</taxon>
        <taxon>Brachypylina</taxon>
        <taxon>Oppioidea</taxon>
        <taxon>Oppiidae</taxon>
        <taxon>Oppiella</taxon>
    </lineage>
</organism>
<evidence type="ECO:0000256" key="22">
    <source>
        <dbReference type="ARBA" id="ARBA00081504"/>
    </source>
</evidence>
<evidence type="ECO:0000256" key="11">
    <source>
        <dbReference type="ARBA" id="ARBA00023163"/>
    </source>
</evidence>
<evidence type="ECO:0000256" key="9">
    <source>
        <dbReference type="ARBA" id="ARBA00022691"/>
    </source>
</evidence>
<evidence type="ECO:0000256" key="2">
    <source>
        <dbReference type="ARBA" id="ARBA00004496"/>
    </source>
</evidence>
<comment type="catalytic activity">
    <reaction evidence="14">
        <text>a 5'-end (N(2),N(7)-dimethyl 5'-triphosphoguanosine)-ribonucleoside in snoRNA + S-adenosyl-L-methionine = a 5'-end (N(2),N(2),N(7)-trimethyl 5'-triphosphoguanosine)-ribonucleoside in snoRNA + S-adenosyl-L-homocysteine + H(+)</text>
        <dbReference type="Rhea" id="RHEA:78507"/>
        <dbReference type="Rhea" id="RHEA-COMP:19088"/>
        <dbReference type="Rhea" id="RHEA-COMP:19090"/>
        <dbReference type="ChEBI" id="CHEBI:15378"/>
        <dbReference type="ChEBI" id="CHEBI:57856"/>
        <dbReference type="ChEBI" id="CHEBI:59789"/>
        <dbReference type="ChEBI" id="CHEBI:167623"/>
        <dbReference type="ChEBI" id="CHEBI:172880"/>
    </reaction>
    <physiologicalReaction direction="left-to-right" evidence="14">
        <dbReference type="Rhea" id="RHEA:78508"/>
    </physiologicalReaction>
</comment>
<keyword evidence="9" id="KW-0949">S-adenosyl-L-methionine</keyword>